<keyword evidence="2" id="KW-1185">Reference proteome</keyword>
<comment type="caution">
    <text evidence="1">The sequence shown here is derived from an EMBL/GenBank/DDBJ whole genome shotgun (WGS) entry which is preliminary data.</text>
</comment>
<dbReference type="Gene3D" id="3.40.1190.20">
    <property type="match status" value="1"/>
</dbReference>
<dbReference type="AlphaFoldDB" id="A0A5M3W8S0"/>
<proteinExistence type="predicted"/>
<protein>
    <recommendedName>
        <fullName evidence="3">Carbohydrate kinase family protein</fullName>
    </recommendedName>
</protein>
<name>A0A5M3W8S0_9ACTN</name>
<dbReference type="SUPFAM" id="SSF53613">
    <property type="entry name" value="Ribokinase-like"/>
    <property type="match status" value="1"/>
</dbReference>
<accession>A0A5M3W8S0</accession>
<dbReference type="EMBL" id="BLAD01000084">
    <property type="protein sequence ID" value="GES04630.1"/>
    <property type="molecule type" value="Genomic_DNA"/>
</dbReference>
<dbReference type="InterPro" id="IPR029056">
    <property type="entry name" value="Ribokinase-like"/>
</dbReference>
<sequence>MLVEPPRRGDDMGRTIVVAGATSFYLSLGVEGFPIRYLPTCTPRWLSGGVFGAAAHIARTMRTLGGDIRLCTVVGSDIVGAGIRAELDHDGLLGPGVIPGHGSSMGVVLVGPDGRRMGYPHLSPVNDVEYPYETFAAQAQGADLLVMTNAKFVRPLVARADLLGIPIAVDTHLIADLSDSYSQPWLRAARIVFSSHERLPVPPELWIRQIFERYPRCHLVGVGRGPEGAMLGLRDGRLVTVDAAAPRGVVSTSGAGDALFATFLHFWVFTGDPVHALQRAVLHAGWKIGDRIPGKVALTLTELCALPSSPTEVSRWDV</sequence>
<reference evidence="1 2" key="1">
    <citation type="submission" date="2019-10" db="EMBL/GenBank/DDBJ databases">
        <title>Whole genome shotgun sequence of Acrocarpospora corrugata NBRC 13972.</title>
        <authorList>
            <person name="Ichikawa N."/>
            <person name="Kimura A."/>
            <person name="Kitahashi Y."/>
            <person name="Komaki H."/>
            <person name="Oguchi A."/>
        </authorList>
    </citation>
    <scope>NUCLEOTIDE SEQUENCE [LARGE SCALE GENOMIC DNA]</scope>
    <source>
        <strain evidence="1 2">NBRC 13972</strain>
    </source>
</reference>
<dbReference type="Proteomes" id="UP000334990">
    <property type="component" value="Unassembled WGS sequence"/>
</dbReference>
<evidence type="ECO:0000313" key="1">
    <source>
        <dbReference type="EMBL" id="GES04630.1"/>
    </source>
</evidence>
<organism evidence="1 2">
    <name type="scientific">Acrocarpospora corrugata</name>
    <dbReference type="NCBI Taxonomy" id="35763"/>
    <lineage>
        <taxon>Bacteria</taxon>
        <taxon>Bacillati</taxon>
        <taxon>Actinomycetota</taxon>
        <taxon>Actinomycetes</taxon>
        <taxon>Streptosporangiales</taxon>
        <taxon>Streptosporangiaceae</taxon>
        <taxon>Acrocarpospora</taxon>
    </lineage>
</organism>
<dbReference type="RefSeq" id="WP_170317192.1">
    <property type="nucleotide sequence ID" value="NZ_BAAABN010000076.1"/>
</dbReference>
<evidence type="ECO:0008006" key="3">
    <source>
        <dbReference type="Google" id="ProtNLM"/>
    </source>
</evidence>
<evidence type="ECO:0000313" key="2">
    <source>
        <dbReference type="Proteomes" id="UP000334990"/>
    </source>
</evidence>
<gene>
    <name evidence="1" type="ORF">Acor_66980</name>
</gene>